<evidence type="ECO:0000313" key="10">
    <source>
        <dbReference type="EMBL" id="MDE52141.1"/>
    </source>
</evidence>
<feature type="transmembrane region" description="Helical" evidence="7">
    <location>
        <begin position="166"/>
        <end position="190"/>
    </location>
</feature>
<dbReference type="AlphaFoldDB" id="A0A6G1SPL2"/>
<dbReference type="InterPro" id="IPR039859">
    <property type="entry name" value="PFA4/ZDH16/20/ERF2-like"/>
</dbReference>
<keyword evidence="5 7" id="KW-0472">Membrane</keyword>
<comment type="catalytic activity">
    <reaction evidence="7">
        <text>L-cysteinyl-[protein] + hexadecanoyl-CoA = S-hexadecanoyl-L-cysteinyl-[protein] + CoA</text>
        <dbReference type="Rhea" id="RHEA:36683"/>
        <dbReference type="Rhea" id="RHEA-COMP:10131"/>
        <dbReference type="Rhea" id="RHEA-COMP:11032"/>
        <dbReference type="ChEBI" id="CHEBI:29950"/>
        <dbReference type="ChEBI" id="CHEBI:57287"/>
        <dbReference type="ChEBI" id="CHEBI:57379"/>
        <dbReference type="ChEBI" id="CHEBI:74151"/>
        <dbReference type="EC" id="2.3.1.225"/>
    </reaction>
</comment>
<dbReference type="EMBL" id="GGYP01007370">
    <property type="protein sequence ID" value="MDE52141.1"/>
    <property type="molecule type" value="Transcribed_RNA"/>
</dbReference>
<sequence length="390" mass="45010">MSCVYYLIEATKWLPVLVTCVIFAWGYFAYTFQLVIFSQQLLAQQTICLVVFNYLFISTVWSYLRTIFTPRFSIPKKFYLSPEIYADFVQAQNDQQRDEILAYVVKHNELPVYCRTYTGGYRFCEKCNLIKPDRCHHCSICRVCVLKMDHHCPWINNCVSFTNYKFFVLFLGYTFALCVFVAATTFPHFLGFWLPHPNSTYATNHTTTAHTGQELQVPKVLKADTSSPFSPQQHNNAVPFSVRFQILFLFFISGMMSFCVVFLFCYHIYLLLNNRSTLEAFRPPLMAHGPDRNAFNLGKLANLNQLFGRSKLLWFIPVYTTEGSGITFELRPQMSHDEEARNERFKFHDSRNKGDSNNITMSFNRSNTEMRTIGTGSGVPSHLGQSTGAV</sequence>
<keyword evidence="6 7" id="KW-0012">Acyltransferase</keyword>
<evidence type="ECO:0000256" key="5">
    <source>
        <dbReference type="ARBA" id="ARBA00023136"/>
    </source>
</evidence>
<feature type="domain" description="Palmitoyltransferase DHHC" evidence="9">
    <location>
        <begin position="120"/>
        <end position="281"/>
    </location>
</feature>
<reference evidence="10" key="1">
    <citation type="submission" date="2018-10" db="EMBL/GenBank/DDBJ databases">
        <title>Transcriptome assembly of Aceria tosichella (Wheat curl mite) Type 2.</title>
        <authorList>
            <person name="Scully E.D."/>
            <person name="Geib S.M."/>
            <person name="Palmer N.A."/>
            <person name="Gupta A.K."/>
            <person name="Sarath G."/>
            <person name="Tatineni S."/>
        </authorList>
    </citation>
    <scope>NUCLEOTIDE SEQUENCE</scope>
    <source>
        <strain evidence="10">LincolnNE</strain>
    </source>
</reference>
<dbReference type="GO" id="GO:0019706">
    <property type="term" value="F:protein-cysteine S-palmitoyltransferase activity"/>
    <property type="evidence" value="ECO:0007669"/>
    <property type="project" value="UniProtKB-EC"/>
</dbReference>
<feature type="transmembrane region" description="Helical" evidence="7">
    <location>
        <begin position="42"/>
        <end position="64"/>
    </location>
</feature>
<evidence type="ECO:0000256" key="4">
    <source>
        <dbReference type="ARBA" id="ARBA00022989"/>
    </source>
</evidence>
<dbReference type="PROSITE" id="PS50216">
    <property type="entry name" value="DHHC"/>
    <property type="match status" value="1"/>
</dbReference>
<dbReference type="GO" id="GO:0016020">
    <property type="term" value="C:membrane"/>
    <property type="evidence" value="ECO:0007669"/>
    <property type="project" value="UniProtKB-SubCell"/>
</dbReference>
<comment type="subcellular location">
    <subcellularLocation>
        <location evidence="1">Membrane</location>
        <topology evidence="1">Multi-pass membrane protein</topology>
    </subcellularLocation>
</comment>
<feature type="transmembrane region" description="Helical" evidence="7">
    <location>
        <begin position="12"/>
        <end position="30"/>
    </location>
</feature>
<evidence type="ECO:0000256" key="7">
    <source>
        <dbReference type="RuleBase" id="RU079119"/>
    </source>
</evidence>
<accession>A0A6G1SPL2</accession>
<keyword evidence="2 7" id="KW-0808">Transferase</keyword>
<organism evidence="10">
    <name type="scientific">Aceria tosichella</name>
    <name type="common">wheat curl mite</name>
    <dbReference type="NCBI Taxonomy" id="561515"/>
    <lineage>
        <taxon>Eukaryota</taxon>
        <taxon>Metazoa</taxon>
        <taxon>Ecdysozoa</taxon>
        <taxon>Arthropoda</taxon>
        <taxon>Chelicerata</taxon>
        <taxon>Arachnida</taxon>
        <taxon>Acari</taxon>
        <taxon>Acariformes</taxon>
        <taxon>Trombidiformes</taxon>
        <taxon>Prostigmata</taxon>
        <taxon>Eupodina</taxon>
        <taxon>Eriophyoidea</taxon>
        <taxon>Eriophyidae</taxon>
        <taxon>Eriophyinae</taxon>
        <taxon>Aceriini</taxon>
        <taxon>Aceria</taxon>
    </lineage>
</organism>
<feature type="region of interest" description="Disordered" evidence="8">
    <location>
        <begin position="370"/>
        <end position="390"/>
    </location>
</feature>
<comment type="similarity">
    <text evidence="7">Belongs to the DHHC palmitoyltransferase family.</text>
</comment>
<keyword evidence="4 7" id="KW-1133">Transmembrane helix</keyword>
<evidence type="ECO:0000259" key="9">
    <source>
        <dbReference type="Pfam" id="PF01529"/>
    </source>
</evidence>
<dbReference type="PANTHER" id="PTHR12246">
    <property type="entry name" value="PALMITOYLTRANSFERASE ZDHHC16"/>
    <property type="match status" value="1"/>
</dbReference>
<evidence type="ECO:0000256" key="2">
    <source>
        <dbReference type="ARBA" id="ARBA00022679"/>
    </source>
</evidence>
<evidence type="ECO:0000256" key="3">
    <source>
        <dbReference type="ARBA" id="ARBA00022692"/>
    </source>
</evidence>
<evidence type="ECO:0000256" key="1">
    <source>
        <dbReference type="ARBA" id="ARBA00004141"/>
    </source>
</evidence>
<protein>
    <recommendedName>
        <fullName evidence="7">Palmitoyltransferase</fullName>
        <ecNumber evidence="7">2.3.1.225</ecNumber>
    </recommendedName>
</protein>
<keyword evidence="3 7" id="KW-0812">Transmembrane</keyword>
<dbReference type="Pfam" id="PF01529">
    <property type="entry name" value="DHHC"/>
    <property type="match status" value="1"/>
</dbReference>
<dbReference type="InterPro" id="IPR001594">
    <property type="entry name" value="Palmitoyltrfase_DHHC"/>
</dbReference>
<name>A0A6G1SPL2_9ACAR</name>
<dbReference type="EC" id="2.3.1.225" evidence="7"/>
<proteinExistence type="inferred from homology"/>
<gene>
    <name evidence="10" type="primary">Zdhhc2_1</name>
    <name evidence="10" type="ORF">g.14283</name>
</gene>
<comment type="domain">
    <text evidence="7">The DHHC domain is required for palmitoyltransferase activity.</text>
</comment>
<evidence type="ECO:0000256" key="6">
    <source>
        <dbReference type="ARBA" id="ARBA00023315"/>
    </source>
</evidence>
<evidence type="ECO:0000256" key="8">
    <source>
        <dbReference type="SAM" id="MobiDB-lite"/>
    </source>
</evidence>
<feature type="transmembrane region" description="Helical" evidence="7">
    <location>
        <begin position="246"/>
        <end position="272"/>
    </location>
</feature>